<keyword evidence="1" id="KW-0732">Signal</keyword>
<evidence type="ECO:0000259" key="2">
    <source>
        <dbReference type="Pfam" id="PF01464"/>
    </source>
</evidence>
<organism evidence="3 4">
    <name type="scientific">Falsiroseomonas oleicola</name>
    <dbReference type="NCBI Taxonomy" id="2801474"/>
    <lineage>
        <taxon>Bacteria</taxon>
        <taxon>Pseudomonadati</taxon>
        <taxon>Pseudomonadota</taxon>
        <taxon>Alphaproteobacteria</taxon>
        <taxon>Acetobacterales</taxon>
        <taxon>Roseomonadaceae</taxon>
        <taxon>Falsiroseomonas</taxon>
    </lineage>
</organism>
<comment type="caution">
    <text evidence="3">The sequence shown here is derived from an EMBL/GenBank/DDBJ whole genome shotgun (WGS) entry which is preliminary data.</text>
</comment>
<dbReference type="InterPro" id="IPR008258">
    <property type="entry name" value="Transglycosylase_SLT_dom_1"/>
</dbReference>
<sequence>MRSILALILASTLGTTLAGPAQSQPWASDSARLAGRQAMEALRQNRFLEADSLSLAADPVVRKLVVWGRVQNRNGGASAAEIVGWLDANPDWPLPITVSIRAEEALVGEPDDALALRQFARSAPRTLAGTQRFADALTRAGRTAEASAALRAGWRDAEADNFAEPDFLARNSLSLTAADHAARADRLAWAGQIGAAARLLPVLDGNARAALEARLAASATPGPVRHIGAAHDTARLLRRAERDAEAAAIWQAAEPLQRELSPEAQRAIWVERQVLSRKTLRLGDPATAYRLAANHGQAEPGEARQDAEFLAGFIALRVLNQPAQALGHFTRVGEGSRSVITRARAAYWEGAALASLGRTGEAQAKWREAATLPTAFYGQLASVSLGESPAQLAARIAGVPSPAPPQEAGVRFLGREMVRAVIALSDLGQSDRARLFLLRLEELAPEPSDHWLIARLGVAIGRPDHAVWVARRAGADGVMLLEDGWPTPYPAPSDGAEPALVHAITRQESNFDLSAVSSANARGPMQLLPTTAAGVARRLGVPHTTAMLTTDAAHNLRLGSAFIDQMLNRFGGAMPLAAAGYNAGPGRVDQWLGTYGDPRTPEGPHILDWMEQIPFSETRNYVQRVIENVVVYRARNPATGDLPHPLASLMAGRR</sequence>
<evidence type="ECO:0000313" key="4">
    <source>
        <dbReference type="Proteomes" id="UP000689967"/>
    </source>
</evidence>
<dbReference type="Proteomes" id="UP000689967">
    <property type="component" value="Unassembled WGS sequence"/>
</dbReference>
<dbReference type="PANTHER" id="PTHR37423:SF2">
    <property type="entry name" value="MEMBRANE-BOUND LYTIC MUREIN TRANSGLYCOSYLASE C"/>
    <property type="match status" value="1"/>
</dbReference>
<feature type="domain" description="Transglycosylase SLT" evidence="2">
    <location>
        <begin position="495"/>
        <end position="597"/>
    </location>
</feature>
<dbReference type="EMBL" id="JAERQM010000010">
    <property type="protein sequence ID" value="MBU8546896.1"/>
    <property type="molecule type" value="Genomic_DNA"/>
</dbReference>
<dbReference type="RefSeq" id="WP_216878917.1">
    <property type="nucleotide sequence ID" value="NZ_JAERQM010000010.1"/>
</dbReference>
<name>A0ABS6HHF6_9PROT</name>
<evidence type="ECO:0000313" key="3">
    <source>
        <dbReference type="EMBL" id="MBU8546896.1"/>
    </source>
</evidence>
<feature type="chain" id="PRO_5046937626" evidence="1">
    <location>
        <begin position="19"/>
        <end position="654"/>
    </location>
</feature>
<protein>
    <submittedName>
        <fullName evidence="3">Lytic transglycosylase domain-containing protein</fullName>
    </submittedName>
</protein>
<dbReference type="CDD" id="cd13401">
    <property type="entry name" value="Slt70-like"/>
    <property type="match status" value="1"/>
</dbReference>
<dbReference type="Pfam" id="PF01464">
    <property type="entry name" value="SLT"/>
    <property type="match status" value="1"/>
</dbReference>
<gene>
    <name evidence="3" type="ORF">JJQ90_24465</name>
</gene>
<accession>A0ABS6HHF6</accession>
<proteinExistence type="predicted"/>
<keyword evidence="4" id="KW-1185">Reference proteome</keyword>
<reference evidence="3 4" key="1">
    <citation type="submission" date="2021-01" db="EMBL/GenBank/DDBJ databases">
        <title>Roseomonas sp. nov, a bacterium isolated from an oil production mixture in Yumen Oilfield.</title>
        <authorList>
            <person name="Wu D."/>
        </authorList>
    </citation>
    <scope>NUCLEOTIDE SEQUENCE [LARGE SCALE GENOMIC DNA]</scope>
    <source>
        <strain evidence="3 4">ROY-5-3</strain>
    </source>
</reference>
<dbReference type="PANTHER" id="PTHR37423">
    <property type="entry name" value="SOLUBLE LYTIC MUREIN TRANSGLYCOSYLASE-RELATED"/>
    <property type="match status" value="1"/>
</dbReference>
<evidence type="ECO:0000256" key="1">
    <source>
        <dbReference type="SAM" id="SignalP"/>
    </source>
</evidence>
<feature type="signal peptide" evidence="1">
    <location>
        <begin position="1"/>
        <end position="18"/>
    </location>
</feature>